<evidence type="ECO:0000313" key="2">
    <source>
        <dbReference type="Proteomes" id="UP000317557"/>
    </source>
</evidence>
<keyword evidence="2" id="KW-1185">Reference proteome</keyword>
<reference evidence="1 2" key="1">
    <citation type="submission" date="2017-05" db="EMBL/GenBank/DDBJ databases">
        <authorList>
            <person name="Varghese N."/>
            <person name="Submissions S."/>
        </authorList>
    </citation>
    <scope>NUCLEOTIDE SEQUENCE [LARGE SCALE GENOMIC DNA]</scope>
    <source>
        <strain evidence="1 2">DSM 21985</strain>
    </source>
</reference>
<sequence length="72" mass="8564">MKEIILRIPDEKVDFVLELIEELGLEKADDLKIPEEHKEIIRNRIKTSNPEDLIPWAEAREQFKFKTKDNGF</sequence>
<name>A0A521CVL9_9BACT</name>
<dbReference type="EMBL" id="FXTP01000006">
    <property type="protein sequence ID" value="SMO63497.1"/>
    <property type="molecule type" value="Genomic_DNA"/>
</dbReference>
<proteinExistence type="predicted"/>
<protein>
    <submittedName>
        <fullName evidence="1">Uncharacterized protein</fullName>
    </submittedName>
</protein>
<dbReference type="OrthoDB" id="680548at2"/>
<dbReference type="RefSeq" id="WP_142454160.1">
    <property type="nucleotide sequence ID" value="NZ_FXTP01000006.1"/>
</dbReference>
<evidence type="ECO:0000313" key="1">
    <source>
        <dbReference type="EMBL" id="SMO63497.1"/>
    </source>
</evidence>
<organism evidence="1 2">
    <name type="scientific">Gracilimonas mengyeensis</name>
    <dbReference type="NCBI Taxonomy" id="1302730"/>
    <lineage>
        <taxon>Bacteria</taxon>
        <taxon>Pseudomonadati</taxon>
        <taxon>Balneolota</taxon>
        <taxon>Balneolia</taxon>
        <taxon>Balneolales</taxon>
        <taxon>Balneolaceae</taxon>
        <taxon>Gracilimonas</taxon>
    </lineage>
</organism>
<dbReference type="AlphaFoldDB" id="A0A521CVL9"/>
<accession>A0A521CVL9</accession>
<dbReference type="Proteomes" id="UP000317557">
    <property type="component" value="Unassembled WGS sequence"/>
</dbReference>
<gene>
    <name evidence="1" type="ORF">SAMN06265219_106134</name>
</gene>